<comment type="caution">
    <text evidence="2">The sequence shown here is derived from an EMBL/GenBank/DDBJ whole genome shotgun (WGS) entry which is preliminary data.</text>
</comment>
<dbReference type="PANTHER" id="PTHR43685:SF2">
    <property type="entry name" value="GLYCOSYLTRANSFERASE 2-LIKE DOMAIN-CONTAINING PROTEIN"/>
    <property type="match status" value="1"/>
</dbReference>
<evidence type="ECO:0000259" key="1">
    <source>
        <dbReference type="Pfam" id="PF00535"/>
    </source>
</evidence>
<name>A0A2R6AGU0_9ARCH</name>
<dbReference type="AlphaFoldDB" id="A0A2R6AGU0"/>
<dbReference type="Pfam" id="PF00535">
    <property type="entry name" value="Glycos_transf_2"/>
    <property type="match status" value="1"/>
</dbReference>
<dbReference type="Gene3D" id="3.90.550.10">
    <property type="entry name" value="Spore Coat Polysaccharide Biosynthesis Protein SpsA, Chain A"/>
    <property type="match status" value="1"/>
</dbReference>
<evidence type="ECO:0000313" key="2">
    <source>
        <dbReference type="EMBL" id="PSN85596.1"/>
    </source>
</evidence>
<organism evidence="2 3">
    <name type="scientific">Candidatus Marsarchaeota G2 archaeon OSP_D</name>
    <dbReference type="NCBI Taxonomy" id="1978157"/>
    <lineage>
        <taxon>Archaea</taxon>
        <taxon>Candidatus Marsarchaeota</taxon>
        <taxon>Candidatus Marsarchaeota group 2</taxon>
    </lineage>
</organism>
<dbReference type="InterPro" id="IPR001173">
    <property type="entry name" value="Glyco_trans_2-like"/>
</dbReference>
<evidence type="ECO:0000313" key="3">
    <source>
        <dbReference type="Proteomes" id="UP000240322"/>
    </source>
</evidence>
<dbReference type="InterPro" id="IPR029044">
    <property type="entry name" value="Nucleotide-diphossugar_trans"/>
</dbReference>
<reference evidence="2 3" key="1">
    <citation type="submission" date="2017-04" db="EMBL/GenBank/DDBJ databases">
        <title>Novel microbial lineages endemic to geothermal iron-oxide mats fill important gaps in the evolutionary history of Archaea.</title>
        <authorList>
            <person name="Jay Z.J."/>
            <person name="Beam J.P."/>
            <person name="Dlakic M."/>
            <person name="Rusch D.B."/>
            <person name="Kozubal M.A."/>
            <person name="Inskeep W.P."/>
        </authorList>
    </citation>
    <scope>NUCLEOTIDE SEQUENCE [LARGE SCALE GENOMIC DNA]</scope>
    <source>
        <strain evidence="2">OSP_D</strain>
    </source>
</reference>
<feature type="domain" description="Glycosyltransferase 2-like" evidence="1">
    <location>
        <begin position="16"/>
        <end position="120"/>
    </location>
</feature>
<dbReference type="PANTHER" id="PTHR43685">
    <property type="entry name" value="GLYCOSYLTRANSFERASE"/>
    <property type="match status" value="1"/>
</dbReference>
<protein>
    <recommendedName>
        <fullName evidence="1">Glycosyltransferase 2-like domain-containing protein</fullName>
    </recommendedName>
</protein>
<dbReference type="EMBL" id="NEXE01000234">
    <property type="protein sequence ID" value="PSN85596.1"/>
    <property type="molecule type" value="Genomic_DNA"/>
</dbReference>
<dbReference type="SUPFAM" id="SSF53448">
    <property type="entry name" value="Nucleotide-diphospho-sugar transferases"/>
    <property type="match status" value="1"/>
</dbReference>
<dbReference type="InterPro" id="IPR050834">
    <property type="entry name" value="Glycosyltransf_2"/>
</dbReference>
<dbReference type="Proteomes" id="UP000240322">
    <property type="component" value="Unassembled WGS sequence"/>
</dbReference>
<proteinExistence type="predicted"/>
<gene>
    <name evidence="2" type="ORF">B9Q03_12215</name>
</gene>
<sequence length="349" mass="40408">MIKETIFSCIPIKIASVVATAHDRREYLKRAVDSVLCQTLPRDRYEVVVSKNFQTEFDAQWLSEGVKILSFQGSRWGEQVAHALRYCRGEVVCFLDDDDLFMPHKLKIVAKEFTENPRLAFMHHLQEAMDRSGRPLNAVPFGVNPKGRVSVSGGNHDHHLPVLLDPFYFGNASSICVRRSLAYGYLEVLRDLNSPSDEFWVVASLNSGLPMLFTSERLTRYRVHPSSSNIPLSDFEEYFITLSSYFERRIRDYNLFLSMTENSRLRRAILFKRSLLSLQLCYVSDLPASQKLLYLLRYYMYLFSVNLDLGEHAREYALSPVVRSAIASLIFPKYVRKRIYNIRTNFGVR</sequence>
<accession>A0A2R6AGU0</accession>